<dbReference type="AlphaFoldDB" id="A0A6J5Z6S7"/>
<name>A0A6J5Z6S7_9ZZZZ</name>
<dbReference type="InterPro" id="IPR003735">
    <property type="entry name" value="Metal_Tscrpt_repr"/>
</dbReference>
<gene>
    <name evidence="1" type="ORF">UFOPK3770_00634</name>
</gene>
<dbReference type="EMBL" id="CAESAJ010000053">
    <property type="protein sequence ID" value="CAB4336837.1"/>
    <property type="molecule type" value="Genomic_DNA"/>
</dbReference>
<accession>A0A6J5Z6S7</accession>
<protein>
    <submittedName>
        <fullName evidence="1">Unannotated protein</fullName>
    </submittedName>
</protein>
<dbReference type="GO" id="GO:0003677">
    <property type="term" value="F:DNA binding"/>
    <property type="evidence" value="ECO:0007669"/>
    <property type="project" value="InterPro"/>
</dbReference>
<reference evidence="1" key="1">
    <citation type="submission" date="2020-05" db="EMBL/GenBank/DDBJ databases">
        <authorList>
            <person name="Chiriac C."/>
            <person name="Salcher M."/>
            <person name="Ghai R."/>
            <person name="Kavagutti S V."/>
        </authorList>
    </citation>
    <scope>NUCLEOTIDE SEQUENCE</scope>
</reference>
<dbReference type="PANTHER" id="PTHR33677">
    <property type="entry name" value="TRANSCRIPTIONAL REPRESSOR FRMR-RELATED"/>
    <property type="match status" value="1"/>
</dbReference>
<dbReference type="PANTHER" id="PTHR33677:SF5">
    <property type="entry name" value="TRANSCRIPTIONAL REPRESSOR FRMR"/>
    <property type="match status" value="1"/>
</dbReference>
<proteinExistence type="predicted"/>
<dbReference type="InterPro" id="IPR038390">
    <property type="entry name" value="Metal_Tscrpt_repr_sf"/>
</dbReference>
<dbReference type="GO" id="GO:0046872">
    <property type="term" value="F:metal ion binding"/>
    <property type="evidence" value="ECO:0007669"/>
    <property type="project" value="InterPro"/>
</dbReference>
<dbReference type="Pfam" id="PF02583">
    <property type="entry name" value="Trns_repr_metal"/>
    <property type="match status" value="1"/>
</dbReference>
<dbReference type="CDD" id="cd10148">
    <property type="entry name" value="CsoR-like_DUF156"/>
    <property type="match status" value="1"/>
</dbReference>
<organism evidence="1">
    <name type="scientific">freshwater metagenome</name>
    <dbReference type="NCBI Taxonomy" id="449393"/>
    <lineage>
        <taxon>unclassified sequences</taxon>
        <taxon>metagenomes</taxon>
        <taxon>ecological metagenomes</taxon>
    </lineage>
</organism>
<dbReference type="GO" id="GO:0006355">
    <property type="term" value="P:regulation of DNA-templated transcription"/>
    <property type="evidence" value="ECO:0007669"/>
    <property type="project" value="InterPro"/>
</dbReference>
<sequence length="96" mass="10473">MSDSTTTDHVISDQIAIAELRKRLRRAEGQIGGIIRMLDDGRSCQDIVTQLAAVSKAIDKSAFSLISTGLRECITDGKHNAEEVAVQLQKLFLTMA</sequence>
<evidence type="ECO:0000313" key="1">
    <source>
        <dbReference type="EMBL" id="CAB4336837.1"/>
    </source>
</evidence>
<dbReference type="Gene3D" id="1.20.58.1000">
    <property type="entry name" value="Metal-sensitive repressor, helix protomer"/>
    <property type="match status" value="1"/>
</dbReference>